<name>A0A9N8EHG6_9STRA</name>
<accession>A0A9N8EHG6</accession>
<protein>
    <submittedName>
        <fullName evidence="1">Uncharacterized protein</fullName>
    </submittedName>
</protein>
<keyword evidence="2" id="KW-1185">Reference proteome</keyword>
<dbReference type="OrthoDB" id="273230at2759"/>
<sequence>MFLSSFRLRVLPRVLQISRPLPFRALQRLAVQQHHAVVAPSTNGIFSQQQATATTRWFASSATMPDKELKNRLEDFQELFVEARLCIEDCNDSAGTKYFDEEAEAATEAVEEAVAAFKALISDIEDEDQKNRILRGNGLKVEQLKGELEMAIKGGGDHH</sequence>
<reference evidence="1" key="1">
    <citation type="submission" date="2020-06" db="EMBL/GenBank/DDBJ databases">
        <authorList>
            <consortium name="Plant Systems Biology data submission"/>
        </authorList>
    </citation>
    <scope>NUCLEOTIDE SEQUENCE</scope>
    <source>
        <strain evidence="1">D6</strain>
    </source>
</reference>
<dbReference type="AlphaFoldDB" id="A0A9N8EHG6"/>
<dbReference type="InterPro" id="IPR053325">
    <property type="entry name" value="H3-Acetyl_Activator"/>
</dbReference>
<dbReference type="PANTHER" id="PTHR35706">
    <property type="entry name" value="F14O23.11 PROTEIN"/>
    <property type="match status" value="1"/>
</dbReference>
<gene>
    <name evidence="1" type="ORF">SEMRO_958_G224640.1</name>
</gene>
<evidence type="ECO:0000313" key="2">
    <source>
        <dbReference type="Proteomes" id="UP001153069"/>
    </source>
</evidence>
<organism evidence="1 2">
    <name type="scientific">Seminavis robusta</name>
    <dbReference type="NCBI Taxonomy" id="568900"/>
    <lineage>
        <taxon>Eukaryota</taxon>
        <taxon>Sar</taxon>
        <taxon>Stramenopiles</taxon>
        <taxon>Ochrophyta</taxon>
        <taxon>Bacillariophyta</taxon>
        <taxon>Bacillariophyceae</taxon>
        <taxon>Bacillariophycidae</taxon>
        <taxon>Naviculales</taxon>
        <taxon>Naviculaceae</taxon>
        <taxon>Seminavis</taxon>
    </lineage>
</organism>
<evidence type="ECO:0000313" key="1">
    <source>
        <dbReference type="EMBL" id="CAB9518719.1"/>
    </source>
</evidence>
<dbReference type="Proteomes" id="UP001153069">
    <property type="component" value="Unassembled WGS sequence"/>
</dbReference>
<proteinExistence type="predicted"/>
<comment type="caution">
    <text evidence="1">The sequence shown here is derived from an EMBL/GenBank/DDBJ whole genome shotgun (WGS) entry which is preliminary data.</text>
</comment>
<dbReference type="PANTHER" id="PTHR35706:SF1">
    <property type="entry name" value="EMBRYOGENESIS-LIKE PROTEIN"/>
    <property type="match status" value="1"/>
</dbReference>
<dbReference type="EMBL" id="CAICTM010000956">
    <property type="protein sequence ID" value="CAB9518719.1"/>
    <property type="molecule type" value="Genomic_DNA"/>
</dbReference>